<feature type="region of interest" description="Disordered" evidence="1">
    <location>
        <begin position="103"/>
        <end position="123"/>
    </location>
</feature>
<evidence type="ECO:0000256" key="1">
    <source>
        <dbReference type="SAM" id="MobiDB-lite"/>
    </source>
</evidence>
<dbReference type="EMBL" id="JAGSXH010000139">
    <property type="protein sequence ID" value="MBS2966331.1"/>
    <property type="molecule type" value="Genomic_DNA"/>
</dbReference>
<feature type="domain" description="Dinitrogenase iron-molybdenum cofactor biosynthesis" evidence="2">
    <location>
        <begin position="11"/>
        <end position="103"/>
    </location>
</feature>
<keyword evidence="4" id="KW-1185">Reference proteome</keyword>
<gene>
    <name evidence="3" type="ORF">KGA66_25015</name>
</gene>
<evidence type="ECO:0000313" key="3">
    <source>
        <dbReference type="EMBL" id="MBS2966331.1"/>
    </source>
</evidence>
<dbReference type="InterPro" id="IPR036105">
    <property type="entry name" value="DiNase_FeMo-co_biosyn_sf"/>
</dbReference>
<dbReference type="Gene3D" id="3.30.420.130">
    <property type="entry name" value="Dinitrogenase iron-molybdenum cofactor biosynthesis domain"/>
    <property type="match status" value="1"/>
</dbReference>
<organism evidence="3 4">
    <name type="scientific">Actinocrinis puniceicyclus</name>
    <dbReference type="NCBI Taxonomy" id="977794"/>
    <lineage>
        <taxon>Bacteria</taxon>
        <taxon>Bacillati</taxon>
        <taxon>Actinomycetota</taxon>
        <taxon>Actinomycetes</taxon>
        <taxon>Catenulisporales</taxon>
        <taxon>Actinospicaceae</taxon>
        <taxon>Actinocrinis</taxon>
    </lineage>
</organism>
<dbReference type="Pfam" id="PF02579">
    <property type="entry name" value="Nitro_FeMo-Co"/>
    <property type="match status" value="1"/>
</dbReference>
<reference evidence="3" key="1">
    <citation type="submission" date="2021-04" db="EMBL/GenBank/DDBJ databases">
        <title>Genome based classification of Actinospica acidithermotolerans sp. nov., an actinobacterium isolated from an Indonesian hot spring.</title>
        <authorList>
            <person name="Kusuma A.B."/>
            <person name="Putra K.E."/>
            <person name="Nafisah S."/>
            <person name="Loh J."/>
            <person name="Nouioui I."/>
            <person name="Goodfellow M."/>
        </authorList>
    </citation>
    <scope>NUCLEOTIDE SEQUENCE</scope>
    <source>
        <strain evidence="3">DSM 45618</strain>
    </source>
</reference>
<sequence length="123" mass="13200">MTTMCIPVTGDGAIDPRWGKARRVAIAQADPETIRDWQEYEVSWDALHDTGTEGAHHARIARFIREHHVETVVAGHMGPGMQRMLHTMGVTVYLGASGPAKQGAAAAAGLDHDEATHRPPGTG</sequence>
<accession>A0A8J7WPM5</accession>
<evidence type="ECO:0000313" key="4">
    <source>
        <dbReference type="Proteomes" id="UP000677913"/>
    </source>
</evidence>
<comment type="caution">
    <text evidence="3">The sequence shown here is derived from an EMBL/GenBank/DDBJ whole genome shotgun (WGS) entry which is preliminary data.</text>
</comment>
<proteinExistence type="predicted"/>
<dbReference type="SUPFAM" id="SSF53146">
    <property type="entry name" value="Nitrogenase accessory factor-like"/>
    <property type="match status" value="1"/>
</dbReference>
<dbReference type="AlphaFoldDB" id="A0A8J7WPM5"/>
<dbReference type="Proteomes" id="UP000677913">
    <property type="component" value="Unassembled WGS sequence"/>
</dbReference>
<evidence type="ECO:0000259" key="2">
    <source>
        <dbReference type="Pfam" id="PF02579"/>
    </source>
</evidence>
<name>A0A8J7WPM5_9ACTN</name>
<dbReference type="InterPro" id="IPR003731">
    <property type="entry name" value="Di-Nase_FeMo-co_biosynth"/>
</dbReference>
<protein>
    <recommendedName>
        <fullName evidence="2">Dinitrogenase iron-molybdenum cofactor biosynthesis domain-containing protein</fullName>
    </recommendedName>
</protein>